<organism evidence="2 3">
    <name type="scientific">Rubrimonas cliftonensis</name>
    <dbReference type="NCBI Taxonomy" id="89524"/>
    <lineage>
        <taxon>Bacteria</taxon>
        <taxon>Pseudomonadati</taxon>
        <taxon>Pseudomonadota</taxon>
        <taxon>Alphaproteobacteria</taxon>
        <taxon>Rhodobacterales</taxon>
        <taxon>Paracoccaceae</taxon>
        <taxon>Rubrimonas</taxon>
    </lineage>
</organism>
<feature type="region of interest" description="Disordered" evidence="1">
    <location>
        <begin position="1"/>
        <end position="21"/>
    </location>
</feature>
<name>A0A1H4E535_9RHOB</name>
<dbReference type="Proteomes" id="UP000198703">
    <property type="component" value="Unassembled WGS sequence"/>
</dbReference>
<dbReference type="RefSeq" id="WP_093255017.1">
    <property type="nucleotide sequence ID" value="NZ_FNQM01000012.1"/>
</dbReference>
<keyword evidence="3" id="KW-1185">Reference proteome</keyword>
<dbReference type="EMBL" id="FNQM01000012">
    <property type="protein sequence ID" value="SEA80123.1"/>
    <property type="molecule type" value="Genomic_DNA"/>
</dbReference>
<sequence length="150" mass="16265">MAASGFTTGSVLRLRPGRPRTAPAERFVPRQAPQRAAAYALELRRAIESAARRRLPEDVRAEEITILCCFHASLVLNAVTGGSATMTFSARCHEERLRAANVARRMAWSATAALVDFGCAVLRGEAAHCEAAWLKHRRRAAAQGSPPSPM</sequence>
<proteinExistence type="predicted"/>
<feature type="compositionally biased region" description="Polar residues" evidence="1">
    <location>
        <begin position="1"/>
        <end position="10"/>
    </location>
</feature>
<evidence type="ECO:0000256" key="1">
    <source>
        <dbReference type="SAM" id="MobiDB-lite"/>
    </source>
</evidence>
<gene>
    <name evidence="2" type="ORF">SAMN05444370_11254</name>
</gene>
<dbReference type="OrthoDB" id="7862144at2"/>
<dbReference type="STRING" id="89524.SAMN05444370_11254"/>
<reference evidence="2 3" key="1">
    <citation type="submission" date="2016-10" db="EMBL/GenBank/DDBJ databases">
        <authorList>
            <person name="de Groot N.N."/>
        </authorList>
    </citation>
    <scope>NUCLEOTIDE SEQUENCE [LARGE SCALE GENOMIC DNA]</scope>
    <source>
        <strain evidence="2 3">DSM 15345</strain>
    </source>
</reference>
<evidence type="ECO:0000313" key="2">
    <source>
        <dbReference type="EMBL" id="SEA80123.1"/>
    </source>
</evidence>
<accession>A0A1H4E535</accession>
<protein>
    <submittedName>
        <fullName evidence="2">Uncharacterized protein</fullName>
    </submittedName>
</protein>
<evidence type="ECO:0000313" key="3">
    <source>
        <dbReference type="Proteomes" id="UP000198703"/>
    </source>
</evidence>
<dbReference type="AlphaFoldDB" id="A0A1H4E535"/>